<dbReference type="AlphaFoldDB" id="A0A6C0FCW0"/>
<organism evidence="1">
    <name type="scientific">viral metagenome</name>
    <dbReference type="NCBI Taxonomy" id="1070528"/>
    <lineage>
        <taxon>unclassified sequences</taxon>
        <taxon>metagenomes</taxon>
        <taxon>organismal metagenomes</taxon>
    </lineage>
</organism>
<evidence type="ECO:0000313" key="1">
    <source>
        <dbReference type="EMBL" id="QHT38721.1"/>
    </source>
</evidence>
<name>A0A6C0FCW0_9ZZZZ</name>
<accession>A0A6C0FCW0</accession>
<dbReference type="EMBL" id="MN738833">
    <property type="protein sequence ID" value="QHT38721.1"/>
    <property type="molecule type" value="Genomic_DNA"/>
</dbReference>
<proteinExistence type="predicted"/>
<reference evidence="1" key="1">
    <citation type="journal article" date="2020" name="Nature">
        <title>Giant virus diversity and host interactions through global metagenomics.</title>
        <authorList>
            <person name="Schulz F."/>
            <person name="Roux S."/>
            <person name="Paez-Espino D."/>
            <person name="Jungbluth S."/>
            <person name="Walsh D.A."/>
            <person name="Denef V.J."/>
            <person name="McMahon K.D."/>
            <person name="Konstantinidis K.T."/>
            <person name="Eloe-Fadrosh E.A."/>
            <person name="Kyrpides N.C."/>
            <person name="Woyke T."/>
        </authorList>
    </citation>
    <scope>NUCLEOTIDE SEQUENCE</scope>
    <source>
        <strain evidence="1">GVMAG-S-ERX556106-38</strain>
    </source>
</reference>
<sequence length="116" mass="13076">MASTRNKNTRGNYALELNRSIHTQDYLLNKEYGEAKQTNQPGNGLGGAQLPRQEMSANPIEIESFLRGIGSTDLTKPVQTLNAELKCMPQLDLFRYPAVIVPEKFQAQTDQRPLER</sequence>
<protein>
    <submittedName>
        <fullName evidence="1">Uncharacterized protein</fullName>
    </submittedName>
</protein>